<dbReference type="EMBL" id="JAIVGD010000001">
    <property type="protein sequence ID" value="KAH0781354.1"/>
    <property type="molecule type" value="Genomic_DNA"/>
</dbReference>
<name>A0ABQ7WKU1_SOLTU</name>
<organism evidence="6 7">
    <name type="scientific">Solanum tuberosum</name>
    <name type="common">Potato</name>
    <dbReference type="NCBI Taxonomy" id="4113"/>
    <lineage>
        <taxon>Eukaryota</taxon>
        <taxon>Viridiplantae</taxon>
        <taxon>Streptophyta</taxon>
        <taxon>Embryophyta</taxon>
        <taxon>Tracheophyta</taxon>
        <taxon>Spermatophyta</taxon>
        <taxon>Magnoliopsida</taxon>
        <taxon>eudicotyledons</taxon>
        <taxon>Gunneridae</taxon>
        <taxon>Pentapetalae</taxon>
        <taxon>asterids</taxon>
        <taxon>lamiids</taxon>
        <taxon>Solanales</taxon>
        <taxon>Solanaceae</taxon>
        <taxon>Solanoideae</taxon>
        <taxon>Solaneae</taxon>
        <taxon>Solanum</taxon>
    </lineage>
</organism>
<gene>
    <name evidence="6" type="ORF">KY290_000952</name>
</gene>
<feature type="compositionally biased region" description="Acidic residues" evidence="4">
    <location>
        <begin position="20"/>
        <end position="30"/>
    </location>
</feature>
<protein>
    <recommendedName>
        <fullName evidence="5">Ubiquitin-like protease family profile domain-containing protein</fullName>
    </recommendedName>
</protein>
<evidence type="ECO:0000256" key="1">
    <source>
        <dbReference type="ARBA" id="ARBA00005234"/>
    </source>
</evidence>
<accession>A0ABQ7WKU1</accession>
<evidence type="ECO:0000313" key="6">
    <source>
        <dbReference type="EMBL" id="KAH0781354.1"/>
    </source>
</evidence>
<reference evidence="6 7" key="1">
    <citation type="journal article" date="2021" name="bioRxiv">
        <title>Chromosome-scale and haplotype-resolved genome assembly of a tetraploid potato cultivar.</title>
        <authorList>
            <person name="Sun H."/>
            <person name="Jiao W.-B."/>
            <person name="Krause K."/>
            <person name="Campoy J.A."/>
            <person name="Goel M."/>
            <person name="Folz-Donahue K."/>
            <person name="Kukat C."/>
            <person name="Huettel B."/>
            <person name="Schneeberger K."/>
        </authorList>
    </citation>
    <scope>NUCLEOTIDE SEQUENCE [LARGE SCALE GENOMIC DNA]</scope>
    <source>
        <strain evidence="6">SolTubOtavaFocal</strain>
        <tissue evidence="6">Leaves</tissue>
    </source>
</reference>
<comment type="similarity">
    <text evidence="1">Belongs to the peptidase C48 family.</text>
</comment>
<sequence>MTTAPVSHSNPKGKEKEKEKEEEEEEEEEKEKEKEQEKEEQDNEKEKEQEKEKEKVKRKVKEKEKKKEKKVKVVSCDVKQQYPFEGFNIDGKGPTKLMSSFSQWINEGLYKHHAKKREKDDHYLANCSDLEFKQLDFVFAFPKKKDWFYVMSQPNKCWTDEKKSKQQSHSKYRYTTTNYFFKTYIDNASVVPEYENKIVGTIKEFGIPAGLPWHLTDEVYVPVNCNGQFHWVLAVVVLKERHINVYDSMSSSRTNRKLCAEIQKLSTKLPKYLEYSGFYEQKSQTNWSVLESYQGKNKSHPFEVIHVTGSVQQASNSLDCGVFVATYAEFFSDGLQIPSDGIISQSLRLRYASLLWNYRILKARSGYVSNNEDPQRPRPKKQSS</sequence>
<keyword evidence="2" id="KW-0645">Protease</keyword>
<dbReference type="SUPFAM" id="SSF54001">
    <property type="entry name" value="Cysteine proteinases"/>
    <property type="match status" value="1"/>
</dbReference>
<evidence type="ECO:0000256" key="4">
    <source>
        <dbReference type="SAM" id="MobiDB-lite"/>
    </source>
</evidence>
<evidence type="ECO:0000313" key="7">
    <source>
        <dbReference type="Proteomes" id="UP000826656"/>
    </source>
</evidence>
<evidence type="ECO:0000259" key="5">
    <source>
        <dbReference type="PROSITE" id="PS50600"/>
    </source>
</evidence>
<dbReference type="PANTHER" id="PTHR31470:SF46">
    <property type="entry name" value="ULP1 PROTEASE FAMILY, C-TERMINAL CATALYTIC DOMAIN CONTAINING PROTEIN"/>
    <property type="match status" value="1"/>
</dbReference>
<feature type="region of interest" description="Disordered" evidence="4">
    <location>
        <begin position="1"/>
        <end position="64"/>
    </location>
</feature>
<comment type="caution">
    <text evidence="6">The sequence shown here is derived from an EMBL/GenBank/DDBJ whole genome shotgun (WGS) entry which is preliminary data.</text>
</comment>
<dbReference type="Proteomes" id="UP000826656">
    <property type="component" value="Unassembled WGS sequence"/>
</dbReference>
<feature type="compositionally biased region" description="Polar residues" evidence="4">
    <location>
        <begin position="1"/>
        <end position="10"/>
    </location>
</feature>
<dbReference type="InterPro" id="IPR003653">
    <property type="entry name" value="Peptidase_C48_C"/>
</dbReference>
<keyword evidence="3" id="KW-0378">Hydrolase</keyword>
<dbReference type="PROSITE" id="PS50600">
    <property type="entry name" value="ULP_PROTEASE"/>
    <property type="match status" value="1"/>
</dbReference>
<dbReference type="Pfam" id="PF02902">
    <property type="entry name" value="Peptidase_C48"/>
    <property type="match status" value="1"/>
</dbReference>
<evidence type="ECO:0000256" key="3">
    <source>
        <dbReference type="ARBA" id="ARBA00022801"/>
    </source>
</evidence>
<dbReference type="Gene3D" id="3.40.395.10">
    <property type="entry name" value="Adenoviral Proteinase, Chain A"/>
    <property type="match status" value="1"/>
</dbReference>
<proteinExistence type="inferred from homology"/>
<evidence type="ECO:0000256" key="2">
    <source>
        <dbReference type="ARBA" id="ARBA00022670"/>
    </source>
</evidence>
<feature type="compositionally biased region" description="Basic and acidic residues" evidence="4">
    <location>
        <begin position="44"/>
        <end position="64"/>
    </location>
</feature>
<keyword evidence="7" id="KW-1185">Reference proteome</keyword>
<feature type="domain" description="Ubiquitin-like protease family profile" evidence="5">
    <location>
        <begin position="71"/>
        <end position="331"/>
    </location>
</feature>
<dbReference type="InterPro" id="IPR038765">
    <property type="entry name" value="Papain-like_cys_pep_sf"/>
</dbReference>
<dbReference type="PANTHER" id="PTHR31470">
    <property type="entry name" value="CYSTEINE PROTEINASES SUPERFAMILY PROTEIN-RELATED-RELATED"/>
    <property type="match status" value="1"/>
</dbReference>